<dbReference type="AlphaFoldDB" id="A0A514LI88"/>
<name>A0A514LI88_9BACI</name>
<proteinExistence type="predicted"/>
<dbReference type="OrthoDB" id="2657532at2"/>
<evidence type="ECO:0000313" key="2">
    <source>
        <dbReference type="Proteomes" id="UP000319756"/>
    </source>
</evidence>
<sequence length="156" mass="18172">MMLDIPQISQLSALLLEHVRNKGVPEMELQRAIREENIPFLNEISDDDYHYDELFTYAKRLGENLEKALLEGYTMKFNTKDGLQAWLSLKFGFEEGSDYRTEEEQIKDLVIGESERQSIESALADNWAMETVEERNEKDGQKVILHVSAWFDKPDL</sequence>
<keyword evidence="2" id="KW-1185">Reference proteome</keyword>
<protein>
    <submittedName>
        <fullName evidence="1">Uncharacterized protein</fullName>
    </submittedName>
</protein>
<dbReference type="KEGG" id="sale:EPH95_10585"/>
<organism evidence="1 2">
    <name type="scientific">Salicibibacter halophilus</name>
    <dbReference type="NCBI Taxonomy" id="2502791"/>
    <lineage>
        <taxon>Bacteria</taxon>
        <taxon>Bacillati</taxon>
        <taxon>Bacillota</taxon>
        <taxon>Bacilli</taxon>
        <taxon>Bacillales</taxon>
        <taxon>Bacillaceae</taxon>
        <taxon>Salicibibacter</taxon>
    </lineage>
</organism>
<accession>A0A514LI88</accession>
<dbReference type="EMBL" id="CP035485">
    <property type="protein sequence ID" value="QDI91564.1"/>
    <property type="molecule type" value="Genomic_DNA"/>
</dbReference>
<reference evidence="2" key="1">
    <citation type="submission" date="2019-01" db="EMBL/GenBank/DDBJ databases">
        <title>Genomic analysis of Salicibibacter sp. NKC3-5.</title>
        <authorList>
            <person name="Oh Y.J."/>
        </authorList>
    </citation>
    <scope>NUCLEOTIDE SEQUENCE [LARGE SCALE GENOMIC DNA]</scope>
    <source>
        <strain evidence="2">NKC3-5</strain>
    </source>
</reference>
<dbReference type="Proteomes" id="UP000319756">
    <property type="component" value="Chromosome"/>
</dbReference>
<gene>
    <name evidence="1" type="ORF">EPH95_10585</name>
</gene>
<dbReference type="RefSeq" id="WP_142089793.1">
    <property type="nucleotide sequence ID" value="NZ_CP035485.1"/>
</dbReference>
<evidence type="ECO:0000313" key="1">
    <source>
        <dbReference type="EMBL" id="QDI91564.1"/>
    </source>
</evidence>